<accession>A0A8T2SBW6</accession>
<protein>
    <recommendedName>
        <fullName evidence="1">Right handed beta helix domain-containing protein</fullName>
    </recommendedName>
</protein>
<keyword evidence="3" id="KW-1185">Reference proteome</keyword>
<reference evidence="2" key="1">
    <citation type="submission" date="2021-08" db="EMBL/GenBank/DDBJ databases">
        <title>WGS assembly of Ceratopteris richardii.</title>
        <authorList>
            <person name="Marchant D.B."/>
            <person name="Chen G."/>
            <person name="Jenkins J."/>
            <person name="Shu S."/>
            <person name="Leebens-Mack J."/>
            <person name="Grimwood J."/>
            <person name="Schmutz J."/>
            <person name="Soltis P."/>
            <person name="Soltis D."/>
            <person name="Chen Z.-H."/>
        </authorList>
    </citation>
    <scope>NUCLEOTIDE SEQUENCE</scope>
    <source>
        <strain evidence="2">Whitten #5841</strain>
        <tissue evidence="2">Leaf</tissue>
    </source>
</reference>
<proteinExistence type="predicted"/>
<dbReference type="Proteomes" id="UP000825935">
    <property type="component" value="Chromosome 21"/>
</dbReference>
<dbReference type="InterPro" id="IPR039279">
    <property type="entry name" value="QRT3-like"/>
</dbReference>
<name>A0A8T2SBW6_CERRI</name>
<dbReference type="EMBL" id="CM035426">
    <property type="protein sequence ID" value="KAH7314947.1"/>
    <property type="molecule type" value="Genomic_DNA"/>
</dbReference>
<evidence type="ECO:0000313" key="3">
    <source>
        <dbReference type="Proteomes" id="UP000825935"/>
    </source>
</evidence>
<dbReference type="PANTHER" id="PTHR33928:SF2">
    <property type="entry name" value="PECTATE LYASE SUPERFAMILY PROTEIN DOMAIN-CONTAINING PROTEIN-RELATED"/>
    <property type="match status" value="1"/>
</dbReference>
<dbReference type="OrthoDB" id="1046782at2759"/>
<dbReference type="InterPro" id="IPR011050">
    <property type="entry name" value="Pectin_lyase_fold/virulence"/>
</dbReference>
<dbReference type="Gene3D" id="2.160.20.10">
    <property type="entry name" value="Single-stranded right-handed beta-helix, Pectin lyase-like"/>
    <property type="match status" value="1"/>
</dbReference>
<dbReference type="Pfam" id="PF13229">
    <property type="entry name" value="Beta_helix"/>
    <property type="match status" value="1"/>
</dbReference>
<comment type="caution">
    <text evidence="2">The sequence shown here is derived from an EMBL/GenBank/DDBJ whole genome shotgun (WGS) entry which is preliminary data.</text>
</comment>
<dbReference type="SUPFAM" id="SSF51126">
    <property type="entry name" value="Pectin lyase-like"/>
    <property type="match status" value="1"/>
</dbReference>
<dbReference type="PANTHER" id="PTHR33928">
    <property type="entry name" value="POLYGALACTURONASE QRT3"/>
    <property type="match status" value="1"/>
</dbReference>
<dbReference type="InterPro" id="IPR012334">
    <property type="entry name" value="Pectin_lyas_fold"/>
</dbReference>
<dbReference type="AlphaFoldDB" id="A0A8T2SBW6"/>
<feature type="domain" description="Right handed beta helix" evidence="1">
    <location>
        <begin position="297"/>
        <end position="452"/>
    </location>
</feature>
<evidence type="ECO:0000259" key="1">
    <source>
        <dbReference type="Pfam" id="PF13229"/>
    </source>
</evidence>
<organism evidence="2 3">
    <name type="scientific">Ceratopteris richardii</name>
    <name type="common">Triangle waterfern</name>
    <dbReference type="NCBI Taxonomy" id="49495"/>
    <lineage>
        <taxon>Eukaryota</taxon>
        <taxon>Viridiplantae</taxon>
        <taxon>Streptophyta</taxon>
        <taxon>Embryophyta</taxon>
        <taxon>Tracheophyta</taxon>
        <taxon>Polypodiopsida</taxon>
        <taxon>Polypodiidae</taxon>
        <taxon>Polypodiales</taxon>
        <taxon>Pteridineae</taxon>
        <taxon>Pteridaceae</taxon>
        <taxon>Parkerioideae</taxon>
        <taxon>Ceratopteris</taxon>
    </lineage>
</organism>
<sequence length="549" mass="59516">MLSASFTHGVIEWCSRAFCTSKIAVCSNYTFRMRASTYVASCWSHWLLISTIAYCFPIQHRNPSVWSSRNLQSGRLNSQFLTALHAVGYTRNYMRSGSRWWQGRLLQNEKNFNSSSPIFYPTANGADPTGGSDSTAALQKTINDAFEIASSFSLLKGIRDLGGVQIHLGGGQYILSKPLTIPELGGGNIMIYGGTLRAANTFPTDRFLVELGSQEISQPNYEDIVLQNLMLDCNYRGGGILLLNPIRITISDCYITHFSSVGISVHKGHETFIHNSFLGQHITVGGDPQESNFSGTAIRLDSNDNDVTDVVIFSAQIGIEVLGQANIMKGVHCYNKATGWGGTGIMIKKGATQNRIIGCYMDYTGIVLEESNRITISNSYFLGDAFILLKAGTSGTAFGLSIVDNIFTGSDHGVPIVQAQGTFSLVKQTRVDDNSAAGMALRSTRARVSVSGSGNSWTADLSHVLLFPGAVAHVQYSFYTPQLNATNATATFPQHALQSITATSITVVSDQPVDAVVSFSVDQSSYGDNEMQNIYHVTSPGLQMAPLKH</sequence>
<evidence type="ECO:0000313" key="2">
    <source>
        <dbReference type="EMBL" id="KAH7314947.1"/>
    </source>
</evidence>
<dbReference type="GO" id="GO:0004650">
    <property type="term" value="F:polygalacturonase activity"/>
    <property type="evidence" value="ECO:0007669"/>
    <property type="project" value="InterPro"/>
</dbReference>
<dbReference type="InterPro" id="IPR039448">
    <property type="entry name" value="Beta_helix"/>
</dbReference>
<gene>
    <name evidence="2" type="ORF">KP509_21G028100</name>
</gene>